<dbReference type="RefSeq" id="WP_217682435.1">
    <property type="nucleotide sequence ID" value="NZ_JAHRGL010000040.1"/>
</dbReference>
<accession>A0ABS6MYK4</accession>
<evidence type="ECO:0000313" key="1">
    <source>
        <dbReference type="EMBL" id="MBV2133896.1"/>
    </source>
</evidence>
<proteinExistence type="predicted"/>
<gene>
    <name evidence="1" type="ORF">KRX52_14040</name>
</gene>
<dbReference type="EMBL" id="JAHRGL010000040">
    <property type="protein sequence ID" value="MBV2133896.1"/>
    <property type="molecule type" value="Genomic_DNA"/>
</dbReference>
<reference evidence="1 2" key="1">
    <citation type="submission" date="2021-06" db="EMBL/GenBank/DDBJ databases">
        <title>Differences between aerobic and microaerobic xylene degrading microbial communities.</title>
        <authorList>
            <person name="Banerjee S."/>
            <person name="Tancsics A."/>
        </authorList>
    </citation>
    <scope>NUCLEOTIDE SEQUENCE [LARGE SCALE GENOMIC DNA]</scope>
    <source>
        <strain evidence="1 2">MAP12</strain>
    </source>
</reference>
<organism evidence="1 2">
    <name type="scientific">Geopseudomonas aromaticivorans</name>
    <dbReference type="NCBI Taxonomy" id="2849492"/>
    <lineage>
        <taxon>Bacteria</taxon>
        <taxon>Pseudomonadati</taxon>
        <taxon>Pseudomonadota</taxon>
        <taxon>Gammaproteobacteria</taxon>
        <taxon>Pseudomonadales</taxon>
        <taxon>Pseudomonadaceae</taxon>
        <taxon>Geopseudomonas</taxon>
    </lineage>
</organism>
<comment type="caution">
    <text evidence="1">The sequence shown here is derived from an EMBL/GenBank/DDBJ whole genome shotgun (WGS) entry which is preliminary data.</text>
</comment>
<name>A0ABS6MYK4_9GAMM</name>
<dbReference type="Pfam" id="PF02810">
    <property type="entry name" value="SEC-C"/>
    <property type="match status" value="1"/>
</dbReference>
<sequence length="188" mass="21039">MAFVDPVRFSNPLRRFARTLVADGEPEVAAPLPLPESLGGEPWYSVGRAVAALGGQRVDGWCLQEWPGQALRAVFSACWRDGSGRLWNVLPGSQAWLFLPDPQRRYEGVPIVERYQALHRDALLEDYLRVCGILARPVLGEETRLTLRQTCERLEGWLELGGSGSQPCPCQSGKRYQNCCSQRLRDSL</sequence>
<dbReference type="InterPro" id="IPR004027">
    <property type="entry name" value="SEC_C_motif"/>
</dbReference>
<dbReference type="Proteomes" id="UP000813068">
    <property type="component" value="Unassembled WGS sequence"/>
</dbReference>
<protein>
    <submittedName>
        <fullName evidence="1">SEC-C domain-containing protein</fullName>
    </submittedName>
</protein>
<evidence type="ECO:0000313" key="2">
    <source>
        <dbReference type="Proteomes" id="UP000813068"/>
    </source>
</evidence>
<keyword evidence="2" id="KW-1185">Reference proteome</keyword>